<evidence type="ECO:0000256" key="4">
    <source>
        <dbReference type="ARBA" id="ARBA00023163"/>
    </source>
</evidence>
<dbReference type="CDD" id="cd08414">
    <property type="entry name" value="PBP2_LTTR_aromatics_like"/>
    <property type="match status" value="1"/>
</dbReference>
<dbReference type="InterPro" id="IPR036388">
    <property type="entry name" value="WH-like_DNA-bd_sf"/>
</dbReference>
<dbReference type="RefSeq" id="WP_094856485.1">
    <property type="nucleotide sequence ID" value="NZ_NEVM01000005.1"/>
</dbReference>
<evidence type="ECO:0000256" key="3">
    <source>
        <dbReference type="ARBA" id="ARBA00023125"/>
    </source>
</evidence>
<accession>A0A261S3Z9</accession>
<dbReference type="Pfam" id="PF03466">
    <property type="entry name" value="LysR_substrate"/>
    <property type="match status" value="1"/>
</dbReference>
<evidence type="ECO:0000313" key="7">
    <source>
        <dbReference type="Proteomes" id="UP000216020"/>
    </source>
</evidence>
<name>A0A261S3Z9_9BORD</name>
<sequence length="302" mass="33029">MIDLRQLRHFVAVSEEMNFRRAADRLCITQPPLTQSIQALESELGVQLFIRSRRHVELTKAGEVLLAEAKATLDQANHMLNTAHRAARGEVGTLKVGFSISASFATPFTRAMHEFQNLHPDVALQLTRVTATFGLERVERGELDVCVTRLSNAAWLSDKLDHIAILQDELNLVLHASDAAAREPSVSLSDVVDRPFIMYSRQQGTTIYKQVASLWAASGLTPNFTQEFGDGAMILGLVAGGCGISVLPSSLKRINISDVAWRAIRADKSLTDSAVVAAFLPSSRKEPIQSAFIDLLARNAAI</sequence>
<dbReference type="SUPFAM" id="SSF53850">
    <property type="entry name" value="Periplasmic binding protein-like II"/>
    <property type="match status" value="1"/>
</dbReference>
<dbReference type="EMBL" id="NEVM01000005">
    <property type="protein sequence ID" value="OZI32079.1"/>
    <property type="molecule type" value="Genomic_DNA"/>
</dbReference>
<dbReference type="Proteomes" id="UP000216020">
    <property type="component" value="Unassembled WGS sequence"/>
</dbReference>
<proteinExistence type="inferred from homology"/>
<evidence type="ECO:0000256" key="1">
    <source>
        <dbReference type="ARBA" id="ARBA00009437"/>
    </source>
</evidence>
<dbReference type="AlphaFoldDB" id="A0A261S3Z9"/>
<dbReference type="Gene3D" id="3.40.190.10">
    <property type="entry name" value="Periplasmic binding protein-like II"/>
    <property type="match status" value="2"/>
</dbReference>
<dbReference type="GO" id="GO:0003677">
    <property type="term" value="F:DNA binding"/>
    <property type="evidence" value="ECO:0007669"/>
    <property type="project" value="UniProtKB-KW"/>
</dbReference>
<keyword evidence="3" id="KW-0238">DNA-binding</keyword>
<gene>
    <name evidence="6" type="ORF">CAL29_30040</name>
</gene>
<dbReference type="PROSITE" id="PS50931">
    <property type="entry name" value="HTH_LYSR"/>
    <property type="match status" value="1"/>
</dbReference>
<feature type="domain" description="HTH lysR-type" evidence="5">
    <location>
        <begin position="2"/>
        <end position="59"/>
    </location>
</feature>
<reference evidence="7" key="1">
    <citation type="submission" date="2017-05" db="EMBL/GenBank/DDBJ databases">
        <title>Complete and WGS of Bordetella genogroups.</title>
        <authorList>
            <person name="Spilker T."/>
            <person name="Lipuma J."/>
        </authorList>
    </citation>
    <scope>NUCLEOTIDE SEQUENCE [LARGE SCALE GENOMIC DNA]</scope>
    <source>
        <strain evidence="7">AU16122</strain>
    </source>
</reference>
<dbReference type="SUPFAM" id="SSF46785">
    <property type="entry name" value="Winged helix' DNA-binding domain"/>
    <property type="match status" value="1"/>
</dbReference>
<dbReference type="InterPro" id="IPR000847">
    <property type="entry name" value="LysR_HTH_N"/>
</dbReference>
<dbReference type="PANTHER" id="PTHR30346">
    <property type="entry name" value="TRANSCRIPTIONAL DUAL REGULATOR HCAR-RELATED"/>
    <property type="match status" value="1"/>
</dbReference>
<dbReference type="OrthoDB" id="8675247at2"/>
<dbReference type="InterPro" id="IPR005119">
    <property type="entry name" value="LysR_subst-bd"/>
</dbReference>
<evidence type="ECO:0000259" key="5">
    <source>
        <dbReference type="PROSITE" id="PS50931"/>
    </source>
</evidence>
<dbReference type="PRINTS" id="PR00039">
    <property type="entry name" value="HTHLYSR"/>
</dbReference>
<keyword evidence="7" id="KW-1185">Reference proteome</keyword>
<comment type="caution">
    <text evidence="6">The sequence shown here is derived from an EMBL/GenBank/DDBJ whole genome shotgun (WGS) entry which is preliminary data.</text>
</comment>
<protein>
    <recommendedName>
        <fullName evidence="5">HTH lysR-type domain-containing protein</fullName>
    </recommendedName>
</protein>
<dbReference type="PANTHER" id="PTHR30346:SF17">
    <property type="entry name" value="LYSR FAMILY TRANSCRIPTIONAL REGULATOR"/>
    <property type="match status" value="1"/>
</dbReference>
<dbReference type="FunFam" id="1.10.10.10:FF:000001">
    <property type="entry name" value="LysR family transcriptional regulator"/>
    <property type="match status" value="1"/>
</dbReference>
<evidence type="ECO:0000256" key="2">
    <source>
        <dbReference type="ARBA" id="ARBA00023015"/>
    </source>
</evidence>
<dbReference type="InterPro" id="IPR036390">
    <property type="entry name" value="WH_DNA-bd_sf"/>
</dbReference>
<dbReference type="Gene3D" id="1.10.10.10">
    <property type="entry name" value="Winged helix-like DNA-binding domain superfamily/Winged helix DNA-binding domain"/>
    <property type="match status" value="1"/>
</dbReference>
<dbReference type="Pfam" id="PF00126">
    <property type="entry name" value="HTH_1"/>
    <property type="match status" value="1"/>
</dbReference>
<keyword evidence="2" id="KW-0805">Transcription regulation</keyword>
<dbReference type="GO" id="GO:0003700">
    <property type="term" value="F:DNA-binding transcription factor activity"/>
    <property type="evidence" value="ECO:0007669"/>
    <property type="project" value="InterPro"/>
</dbReference>
<keyword evidence="4" id="KW-0804">Transcription</keyword>
<organism evidence="6 7">
    <name type="scientific">Bordetella genomosp. 10</name>
    <dbReference type="NCBI Taxonomy" id="1416804"/>
    <lineage>
        <taxon>Bacteria</taxon>
        <taxon>Pseudomonadati</taxon>
        <taxon>Pseudomonadota</taxon>
        <taxon>Betaproteobacteria</taxon>
        <taxon>Burkholderiales</taxon>
        <taxon>Alcaligenaceae</taxon>
        <taxon>Bordetella</taxon>
    </lineage>
</organism>
<dbReference type="GO" id="GO:0032993">
    <property type="term" value="C:protein-DNA complex"/>
    <property type="evidence" value="ECO:0007669"/>
    <property type="project" value="TreeGrafter"/>
</dbReference>
<comment type="similarity">
    <text evidence="1">Belongs to the LysR transcriptional regulatory family.</text>
</comment>
<evidence type="ECO:0000313" key="6">
    <source>
        <dbReference type="EMBL" id="OZI32079.1"/>
    </source>
</evidence>